<dbReference type="EMBL" id="AACS02000002">
    <property type="protein sequence ID" value="EAU80796.2"/>
    <property type="molecule type" value="Genomic_DNA"/>
</dbReference>
<organism evidence="2 3">
    <name type="scientific">Coprinopsis cinerea (strain Okayama-7 / 130 / ATCC MYA-4618 / FGSC 9003)</name>
    <name type="common">Inky cap fungus</name>
    <name type="synonym">Hormographiella aspergillata</name>
    <dbReference type="NCBI Taxonomy" id="240176"/>
    <lineage>
        <taxon>Eukaryota</taxon>
        <taxon>Fungi</taxon>
        <taxon>Dikarya</taxon>
        <taxon>Basidiomycota</taxon>
        <taxon>Agaricomycotina</taxon>
        <taxon>Agaricomycetes</taxon>
        <taxon>Agaricomycetidae</taxon>
        <taxon>Agaricales</taxon>
        <taxon>Agaricineae</taxon>
        <taxon>Psathyrellaceae</taxon>
        <taxon>Coprinopsis</taxon>
    </lineage>
</organism>
<accession>A8PFH2</accession>
<name>A8PFH2_COPC7</name>
<sequence>MALGVALPPQAPIRQKTLQQAELATNCYPVPGGLTCNLYTTAFRVKRHRMLTQNSRFFKHNFEIVANAARSQLAREDPSDTVISSMLFGLRIALRGSNPPRYRGMCDIAVLFLVVSFVCTITGVFLIAPMYLASVSSSDKPPT</sequence>
<keyword evidence="1" id="KW-0472">Membrane</keyword>
<feature type="transmembrane region" description="Helical" evidence="1">
    <location>
        <begin position="108"/>
        <end position="132"/>
    </location>
</feature>
<keyword evidence="1" id="KW-1133">Transmembrane helix</keyword>
<dbReference type="AlphaFoldDB" id="A8PFH2"/>
<evidence type="ECO:0000313" key="2">
    <source>
        <dbReference type="EMBL" id="EAU80796.2"/>
    </source>
</evidence>
<evidence type="ECO:0000256" key="1">
    <source>
        <dbReference type="SAM" id="Phobius"/>
    </source>
</evidence>
<keyword evidence="3" id="KW-1185">Reference proteome</keyword>
<evidence type="ECO:0000313" key="3">
    <source>
        <dbReference type="Proteomes" id="UP000001861"/>
    </source>
</evidence>
<gene>
    <name evidence="2" type="ORF">CC1G_04906</name>
</gene>
<dbReference type="VEuPathDB" id="FungiDB:CC1G_04906"/>
<proteinExistence type="predicted"/>
<dbReference type="KEGG" id="cci:CC1G_04906"/>
<dbReference type="RefSeq" id="XP_001841062.2">
    <property type="nucleotide sequence ID" value="XM_001841010.2"/>
</dbReference>
<dbReference type="InParanoid" id="A8PFH2"/>
<comment type="caution">
    <text evidence="2">The sequence shown here is derived from an EMBL/GenBank/DDBJ whole genome shotgun (WGS) entry which is preliminary data.</text>
</comment>
<dbReference type="GeneID" id="6017722"/>
<protein>
    <submittedName>
        <fullName evidence="2">Uncharacterized protein</fullName>
    </submittedName>
</protein>
<keyword evidence="1" id="KW-0812">Transmembrane</keyword>
<dbReference type="Proteomes" id="UP000001861">
    <property type="component" value="Unassembled WGS sequence"/>
</dbReference>
<dbReference type="HOGENOM" id="CLU_1806065_0_0_1"/>
<reference evidence="2 3" key="1">
    <citation type="journal article" date="2010" name="Proc. Natl. Acad. Sci. U.S.A.">
        <title>Insights into evolution of multicellular fungi from the assembled chromosomes of the mushroom Coprinopsis cinerea (Coprinus cinereus).</title>
        <authorList>
            <person name="Stajich J.E."/>
            <person name="Wilke S.K."/>
            <person name="Ahren D."/>
            <person name="Au C.H."/>
            <person name="Birren B.W."/>
            <person name="Borodovsky M."/>
            <person name="Burns C."/>
            <person name="Canback B."/>
            <person name="Casselton L.A."/>
            <person name="Cheng C.K."/>
            <person name="Deng J."/>
            <person name="Dietrich F.S."/>
            <person name="Fargo D.C."/>
            <person name="Farman M.L."/>
            <person name="Gathman A.C."/>
            <person name="Goldberg J."/>
            <person name="Guigo R."/>
            <person name="Hoegger P.J."/>
            <person name="Hooker J.B."/>
            <person name="Huggins A."/>
            <person name="James T.Y."/>
            <person name="Kamada T."/>
            <person name="Kilaru S."/>
            <person name="Kodira C."/>
            <person name="Kues U."/>
            <person name="Kupfer D."/>
            <person name="Kwan H.S."/>
            <person name="Lomsadze A."/>
            <person name="Li W."/>
            <person name="Lilly W.W."/>
            <person name="Ma L.J."/>
            <person name="Mackey A.J."/>
            <person name="Manning G."/>
            <person name="Martin F."/>
            <person name="Muraguchi H."/>
            <person name="Natvig D.O."/>
            <person name="Palmerini H."/>
            <person name="Ramesh M.A."/>
            <person name="Rehmeyer C.J."/>
            <person name="Roe B.A."/>
            <person name="Shenoy N."/>
            <person name="Stanke M."/>
            <person name="Ter-Hovhannisyan V."/>
            <person name="Tunlid A."/>
            <person name="Velagapudi R."/>
            <person name="Vision T.J."/>
            <person name="Zeng Q."/>
            <person name="Zolan M.E."/>
            <person name="Pukkila P.J."/>
        </authorList>
    </citation>
    <scope>NUCLEOTIDE SEQUENCE [LARGE SCALE GENOMIC DNA]</scope>
    <source>
        <strain evidence="3">Okayama-7 / 130 / ATCC MYA-4618 / FGSC 9003</strain>
    </source>
</reference>